<comment type="caution">
    <text evidence="2">The sequence shown here is derived from an EMBL/GenBank/DDBJ whole genome shotgun (WGS) entry which is preliminary data.</text>
</comment>
<organism evidence="2 3">
    <name type="scientific">Magnetospirillum aberrantis SpK</name>
    <dbReference type="NCBI Taxonomy" id="908842"/>
    <lineage>
        <taxon>Bacteria</taxon>
        <taxon>Pseudomonadati</taxon>
        <taxon>Pseudomonadota</taxon>
        <taxon>Alphaproteobacteria</taxon>
        <taxon>Rhodospirillales</taxon>
        <taxon>Rhodospirillaceae</taxon>
        <taxon>Magnetospirillum</taxon>
    </lineage>
</organism>
<dbReference type="GO" id="GO:0006310">
    <property type="term" value="P:DNA recombination"/>
    <property type="evidence" value="ECO:0007669"/>
    <property type="project" value="UniProtKB-KW"/>
</dbReference>
<name>A0A7C9UUY1_9PROT</name>
<proteinExistence type="predicted"/>
<dbReference type="GO" id="GO:0003677">
    <property type="term" value="F:DNA binding"/>
    <property type="evidence" value="ECO:0007669"/>
    <property type="project" value="InterPro"/>
</dbReference>
<keyword evidence="3" id="KW-1185">Reference proteome</keyword>
<dbReference type="GO" id="GO:0015074">
    <property type="term" value="P:DNA integration"/>
    <property type="evidence" value="ECO:0007669"/>
    <property type="project" value="InterPro"/>
</dbReference>
<evidence type="ECO:0000313" key="3">
    <source>
        <dbReference type="Proteomes" id="UP000480684"/>
    </source>
</evidence>
<protein>
    <submittedName>
        <fullName evidence="2">Uncharacterized protein</fullName>
    </submittedName>
</protein>
<dbReference type="EMBL" id="JAAIYP010000010">
    <property type="protein sequence ID" value="NFV79072.1"/>
    <property type="molecule type" value="Genomic_DNA"/>
</dbReference>
<dbReference type="AlphaFoldDB" id="A0A7C9UUY1"/>
<dbReference type="Proteomes" id="UP000480684">
    <property type="component" value="Unassembled WGS sequence"/>
</dbReference>
<evidence type="ECO:0000256" key="1">
    <source>
        <dbReference type="ARBA" id="ARBA00023172"/>
    </source>
</evidence>
<dbReference type="Gene3D" id="1.10.443.10">
    <property type="entry name" value="Intergrase catalytic core"/>
    <property type="match status" value="1"/>
</dbReference>
<reference evidence="2 3" key="1">
    <citation type="submission" date="2020-02" db="EMBL/GenBank/DDBJ databases">
        <authorList>
            <person name="Dziuba M."/>
            <person name="Kuznetsov B."/>
            <person name="Mardanov A."/>
            <person name="Ravin N."/>
            <person name="Grouzdev D."/>
        </authorList>
    </citation>
    <scope>NUCLEOTIDE SEQUENCE [LARGE SCALE GENOMIC DNA]</scope>
    <source>
        <strain evidence="2 3">SpK</strain>
    </source>
</reference>
<dbReference type="SUPFAM" id="SSF56349">
    <property type="entry name" value="DNA breaking-rejoining enzymes"/>
    <property type="match status" value="1"/>
</dbReference>
<dbReference type="InterPro" id="IPR011010">
    <property type="entry name" value="DNA_brk_join_enz"/>
</dbReference>
<keyword evidence="1" id="KW-0233">DNA recombination</keyword>
<gene>
    <name evidence="2" type="ORF">G4223_02950</name>
</gene>
<evidence type="ECO:0000313" key="2">
    <source>
        <dbReference type="EMBL" id="NFV79072.1"/>
    </source>
</evidence>
<accession>A0A7C9UUY1</accession>
<dbReference type="InterPro" id="IPR013762">
    <property type="entry name" value="Integrase-like_cat_sf"/>
</dbReference>
<sequence length="405" mass="45469">MRVSGITALIEAGLPPHFVQEIIGHAAIVMTLYYHKIHPGKINRALNEAFESRELSLERIPEVLADLDGYDAFLLNSRAVEDTLGREMLCSAIGSGTYQVFSHGICPAGDCRTGGEYSHLKKEHDAVPRAGACSLCRYRLTGPMFLVGLVVNANKIMAELHGKGQEIARLNDEIRHRRREGKAITSFQARRELLHRELEDLWMEWASEHQYVQDSARLLRNYLHYRDGDARLPVLAAEGALRQLAVKAERRHPFHLNQLLAEASAYVPSERHGQAIGERDAFLNELLANNDIDPFLLRLPCDARLTNSEWGHCIGSSRPAMPWRRPARSSHSATSRPIARRPLAKALMLSPCLTIRPCGLMWKHVGPRRMADDAADPARRLIRMSNPLQPPICAAECECWSRIIG</sequence>